<reference evidence="2" key="1">
    <citation type="submission" date="2021-06" db="EMBL/GenBank/DDBJ databases">
        <authorList>
            <person name="Kallberg Y."/>
            <person name="Tangrot J."/>
            <person name="Rosling A."/>
        </authorList>
    </citation>
    <scope>NUCLEOTIDE SEQUENCE</scope>
    <source>
        <strain evidence="2">IA702</strain>
    </source>
</reference>
<accession>A0A9N9H290</accession>
<dbReference type="AlphaFoldDB" id="A0A9N9H290"/>
<organism evidence="2 3">
    <name type="scientific">Paraglomus occultum</name>
    <dbReference type="NCBI Taxonomy" id="144539"/>
    <lineage>
        <taxon>Eukaryota</taxon>
        <taxon>Fungi</taxon>
        <taxon>Fungi incertae sedis</taxon>
        <taxon>Mucoromycota</taxon>
        <taxon>Glomeromycotina</taxon>
        <taxon>Glomeromycetes</taxon>
        <taxon>Paraglomerales</taxon>
        <taxon>Paraglomeraceae</taxon>
        <taxon>Paraglomus</taxon>
    </lineage>
</organism>
<gene>
    <name evidence="2" type="ORF">POCULU_LOCUS10031</name>
</gene>
<dbReference type="InterPro" id="IPR036397">
    <property type="entry name" value="RNaseH_sf"/>
</dbReference>
<dbReference type="Gene3D" id="3.30.420.10">
    <property type="entry name" value="Ribonuclease H-like superfamily/Ribonuclease H"/>
    <property type="match status" value="1"/>
</dbReference>
<dbReference type="OrthoDB" id="2446457at2759"/>
<evidence type="ECO:0000259" key="1">
    <source>
        <dbReference type="Pfam" id="PF13358"/>
    </source>
</evidence>
<protein>
    <submittedName>
        <fullName evidence="2">7592_t:CDS:1</fullName>
    </submittedName>
</protein>
<evidence type="ECO:0000313" key="2">
    <source>
        <dbReference type="EMBL" id="CAG8652600.1"/>
    </source>
</evidence>
<proteinExistence type="predicted"/>
<dbReference type="GO" id="GO:0003676">
    <property type="term" value="F:nucleic acid binding"/>
    <property type="evidence" value="ECO:0007669"/>
    <property type="project" value="InterPro"/>
</dbReference>
<dbReference type="Proteomes" id="UP000789572">
    <property type="component" value="Unassembled WGS sequence"/>
</dbReference>
<name>A0A9N9H290_9GLOM</name>
<comment type="caution">
    <text evidence="2">The sequence shown here is derived from an EMBL/GenBank/DDBJ whole genome shotgun (WGS) entry which is preliminary data.</text>
</comment>
<evidence type="ECO:0000313" key="3">
    <source>
        <dbReference type="Proteomes" id="UP000789572"/>
    </source>
</evidence>
<sequence length="89" mass="10466">TRWEIVEYDFQQDNATVHTSKLTRTFFDNSDINVIKWPGQSPNLNPIEHLWDELERQIRKSAFLQSSSLSQRNPPPVSERELAVILQEE</sequence>
<feature type="non-terminal residue" evidence="2">
    <location>
        <position position="1"/>
    </location>
</feature>
<dbReference type="Pfam" id="PF13358">
    <property type="entry name" value="DDE_3"/>
    <property type="match status" value="1"/>
</dbReference>
<dbReference type="EMBL" id="CAJVPJ010004488">
    <property type="protein sequence ID" value="CAG8652600.1"/>
    <property type="molecule type" value="Genomic_DNA"/>
</dbReference>
<feature type="domain" description="Tc1-like transposase DDE" evidence="1">
    <location>
        <begin position="13"/>
        <end position="66"/>
    </location>
</feature>
<dbReference type="InterPro" id="IPR038717">
    <property type="entry name" value="Tc1-like_DDE_dom"/>
</dbReference>
<keyword evidence="3" id="KW-1185">Reference proteome</keyword>